<organism evidence="4 5">
    <name type="scientific">Rotaria sordida</name>
    <dbReference type="NCBI Taxonomy" id="392033"/>
    <lineage>
        <taxon>Eukaryota</taxon>
        <taxon>Metazoa</taxon>
        <taxon>Spiralia</taxon>
        <taxon>Gnathifera</taxon>
        <taxon>Rotifera</taxon>
        <taxon>Eurotatoria</taxon>
        <taxon>Bdelloidea</taxon>
        <taxon>Philodinida</taxon>
        <taxon>Philodinidae</taxon>
        <taxon>Rotaria</taxon>
    </lineage>
</organism>
<evidence type="ECO:0000256" key="1">
    <source>
        <dbReference type="ARBA" id="ARBA00022737"/>
    </source>
</evidence>
<evidence type="ECO:0000313" key="3">
    <source>
        <dbReference type="EMBL" id="CAF1358325.1"/>
    </source>
</evidence>
<proteinExistence type="predicted"/>
<name>A0A819IFE7_9BILA</name>
<evidence type="ECO:0000313" key="5">
    <source>
        <dbReference type="Proteomes" id="UP000663823"/>
    </source>
</evidence>
<evidence type="ECO:0000313" key="4">
    <source>
        <dbReference type="EMBL" id="CAF3915624.1"/>
    </source>
</evidence>
<dbReference type="EMBL" id="CAJNOO010003882">
    <property type="protein sequence ID" value="CAF1358325.1"/>
    <property type="molecule type" value="Genomic_DNA"/>
</dbReference>
<dbReference type="InterPro" id="IPR050952">
    <property type="entry name" value="TRIM-NHL_E3_ligases"/>
</dbReference>
<dbReference type="Gene3D" id="2.120.10.30">
    <property type="entry name" value="TolB, C-terminal domain"/>
    <property type="match status" value="1"/>
</dbReference>
<gene>
    <name evidence="4" type="ORF">OTI717_LOCUS24536</name>
    <name evidence="3" type="ORF">RFH988_LOCUS32678</name>
</gene>
<dbReference type="Proteomes" id="UP000663882">
    <property type="component" value="Unassembled WGS sequence"/>
</dbReference>
<protein>
    <submittedName>
        <fullName evidence="4">Uncharacterized protein</fullName>
    </submittedName>
</protein>
<dbReference type="EMBL" id="CAJOAX010004660">
    <property type="protein sequence ID" value="CAF3915624.1"/>
    <property type="molecule type" value="Genomic_DNA"/>
</dbReference>
<evidence type="ECO:0000256" key="2">
    <source>
        <dbReference type="PROSITE-ProRule" id="PRU00504"/>
    </source>
</evidence>
<accession>A0A819IFE7</accession>
<dbReference type="Gene3D" id="2.40.10.500">
    <property type="match status" value="1"/>
</dbReference>
<dbReference type="InterPro" id="IPR001258">
    <property type="entry name" value="NHL_repeat"/>
</dbReference>
<dbReference type="PROSITE" id="PS51125">
    <property type="entry name" value="NHL"/>
    <property type="match status" value="1"/>
</dbReference>
<dbReference type="CDD" id="cd05819">
    <property type="entry name" value="NHL"/>
    <property type="match status" value="1"/>
</dbReference>
<comment type="caution">
    <text evidence="4">The sequence shown here is derived from an EMBL/GenBank/DDBJ whole genome shotgun (WGS) entry which is preliminary data.</text>
</comment>
<dbReference type="Proteomes" id="UP000663823">
    <property type="component" value="Unassembled WGS sequence"/>
</dbReference>
<dbReference type="Pfam" id="PF01436">
    <property type="entry name" value="NHL"/>
    <property type="match status" value="1"/>
</dbReference>
<feature type="repeat" description="NHL" evidence="2">
    <location>
        <begin position="25"/>
        <end position="70"/>
    </location>
</feature>
<dbReference type="OrthoDB" id="10037758at2759"/>
<dbReference type="InterPro" id="IPR011042">
    <property type="entry name" value="6-blade_b-propeller_TolB-like"/>
</dbReference>
<dbReference type="AlphaFoldDB" id="A0A819IFE7"/>
<dbReference type="PANTHER" id="PTHR24104">
    <property type="entry name" value="E3 UBIQUITIN-PROTEIN LIGASE NHLRC1-RELATED"/>
    <property type="match status" value="1"/>
</dbReference>
<sequence length="214" mass="22550">MYVVDAGNNRVQRYPPNSNDGTTVAGIAGGGGSATNKLNKPSDVAVDDAFNIFISDSGNHRVVEWIFNATNGIVLIDGSAGGAAAGQLDNPCGILLINGSSNQVYLSDQNKDRAQIWTFGAGTANKTWSTANGTNLNQPTQIALDPYGNLYVADMKGKRVVMTCANSTTGIVILGTGTSSTPTLKQVGGIAFDSNFNLYVSDMILNQVYKYTRL</sequence>
<dbReference type="SUPFAM" id="SSF101898">
    <property type="entry name" value="NHL repeat"/>
    <property type="match status" value="1"/>
</dbReference>
<keyword evidence="1" id="KW-0677">Repeat</keyword>
<reference evidence="4" key="1">
    <citation type="submission" date="2021-02" db="EMBL/GenBank/DDBJ databases">
        <authorList>
            <person name="Nowell W R."/>
        </authorList>
    </citation>
    <scope>NUCLEOTIDE SEQUENCE</scope>
</reference>